<feature type="compositionally biased region" description="Basic and acidic residues" evidence="2">
    <location>
        <begin position="308"/>
        <end position="317"/>
    </location>
</feature>
<dbReference type="PANTHER" id="PTHR31915">
    <property type="entry name" value="SKICH DOMAIN-CONTAINING PROTEIN"/>
    <property type="match status" value="1"/>
</dbReference>
<dbReference type="InterPro" id="IPR051002">
    <property type="entry name" value="UBA_autophagy_assoc_protein"/>
</dbReference>
<feature type="compositionally biased region" description="Acidic residues" evidence="2">
    <location>
        <begin position="282"/>
        <end position="297"/>
    </location>
</feature>
<dbReference type="GeneID" id="7442898"/>
<dbReference type="eggNOG" id="ENOG502T4J0">
    <property type="taxonomic scope" value="Eukaryota"/>
</dbReference>
<reference evidence="4 5" key="2">
    <citation type="journal article" date="2008" name="Nature">
        <title>The Phaeodactylum genome reveals the evolutionary history of diatom genomes.</title>
        <authorList>
            <person name="Bowler C."/>
            <person name="Allen A.E."/>
            <person name="Badger J.H."/>
            <person name="Grimwood J."/>
            <person name="Jabbari K."/>
            <person name="Kuo A."/>
            <person name="Maheswari U."/>
            <person name="Martens C."/>
            <person name="Maumus F."/>
            <person name="Otillar R.P."/>
            <person name="Rayko E."/>
            <person name="Salamov A."/>
            <person name="Vandepoele K."/>
            <person name="Beszteri B."/>
            <person name="Gruber A."/>
            <person name="Heijde M."/>
            <person name="Katinka M."/>
            <person name="Mock T."/>
            <person name="Valentin K."/>
            <person name="Verret F."/>
            <person name="Berges J.A."/>
            <person name="Brownlee C."/>
            <person name="Cadoret J.P."/>
            <person name="Chiovitti A."/>
            <person name="Choi C.J."/>
            <person name="Coesel S."/>
            <person name="De Martino A."/>
            <person name="Detter J.C."/>
            <person name="Durkin C."/>
            <person name="Falciatore A."/>
            <person name="Fournet J."/>
            <person name="Haruta M."/>
            <person name="Huysman M.J."/>
            <person name="Jenkins B.D."/>
            <person name="Jiroutova K."/>
            <person name="Jorgensen R.E."/>
            <person name="Joubert Y."/>
            <person name="Kaplan A."/>
            <person name="Kroger N."/>
            <person name="Kroth P.G."/>
            <person name="La Roche J."/>
            <person name="Lindquist E."/>
            <person name="Lommer M."/>
            <person name="Martin-Jezequel V."/>
            <person name="Lopez P.J."/>
            <person name="Lucas S."/>
            <person name="Mangogna M."/>
            <person name="McGinnis K."/>
            <person name="Medlin L.K."/>
            <person name="Montsant A."/>
            <person name="Oudot-Le Secq M.P."/>
            <person name="Napoli C."/>
            <person name="Obornik M."/>
            <person name="Parker M.S."/>
            <person name="Petit J.L."/>
            <person name="Porcel B.M."/>
            <person name="Poulsen N."/>
            <person name="Robison M."/>
            <person name="Rychlewski L."/>
            <person name="Rynearson T.A."/>
            <person name="Schmutz J."/>
            <person name="Shapiro H."/>
            <person name="Siaut M."/>
            <person name="Stanley M."/>
            <person name="Sussman M.R."/>
            <person name="Taylor A.R."/>
            <person name="Vardi A."/>
            <person name="von Dassow P."/>
            <person name="Vyverman W."/>
            <person name="Willis A."/>
            <person name="Wyrwicz L.S."/>
            <person name="Rokhsar D.S."/>
            <person name="Weissenbach J."/>
            <person name="Armbrust E.V."/>
            <person name="Green B.R."/>
            <person name="Van de Peer Y."/>
            <person name="Grigoriev I.V."/>
        </authorList>
    </citation>
    <scope>NUCLEOTIDE SEQUENCE [LARGE SCALE GENOMIC DNA]</scope>
    <source>
        <strain evidence="4 5">CCMP1335</strain>
    </source>
</reference>
<evidence type="ECO:0000256" key="2">
    <source>
        <dbReference type="SAM" id="MobiDB-lite"/>
    </source>
</evidence>
<feature type="compositionally biased region" description="Basic and acidic residues" evidence="2">
    <location>
        <begin position="351"/>
        <end position="366"/>
    </location>
</feature>
<feature type="compositionally biased region" description="Basic and acidic residues" evidence="2">
    <location>
        <begin position="265"/>
        <end position="278"/>
    </location>
</feature>
<evidence type="ECO:0000313" key="5">
    <source>
        <dbReference type="Proteomes" id="UP000001449"/>
    </source>
</evidence>
<evidence type="ECO:0000256" key="1">
    <source>
        <dbReference type="SAM" id="Coils"/>
    </source>
</evidence>
<name>B8BT15_THAPS</name>
<keyword evidence="5" id="KW-1185">Reference proteome</keyword>
<dbReference type="OMA" id="ARINDTW"/>
<evidence type="ECO:0000313" key="4">
    <source>
        <dbReference type="EMBL" id="EED96226.1"/>
    </source>
</evidence>
<dbReference type="PaxDb" id="35128-Thaps20615"/>
<dbReference type="PANTHER" id="PTHR31915:SF6">
    <property type="entry name" value="SKICH DOMAIN-CONTAINING PROTEIN"/>
    <property type="match status" value="1"/>
</dbReference>
<feature type="domain" description="Stomatal closure-related actin-binding protein Ig" evidence="3">
    <location>
        <begin position="475"/>
        <end position="556"/>
    </location>
</feature>
<feature type="region of interest" description="Disordered" evidence="2">
    <location>
        <begin position="239"/>
        <end position="328"/>
    </location>
</feature>
<gene>
    <name evidence="4" type="ORF">THAPSDRAFT_20615</name>
</gene>
<keyword evidence="1" id="KW-0175">Coiled coil</keyword>
<dbReference type="KEGG" id="tps:THAPSDRAFT_20615"/>
<dbReference type="Proteomes" id="UP000001449">
    <property type="component" value="Chromosome 1"/>
</dbReference>
<sequence>MEGTTLITADFVTFEDLSSRLVLLPYNDDDCTGAKVCSLDVSVRSTEPVAADDYDNIGEHTSVQEAVQLSNSEAVDEVVGDGMEATHDVTATGTEQPNREDNKSDPNNVTNSTNVKKKRGKKKKKRQKPSAVDSQSTSAEEVKSDAITPAFNGEDAQTADADSDETKEKLDAVATVSENNTNHSEEDSSHNTVQVPAGFVLVKIHGGESKDTTADNLEEMDFSDLLSSLRDASYPLSLSFASPTTISDDVDIESNAEGISSRPISTHDSDGDEVRTSNDADGSPDEEISEPDPSDDAIDPHTQSGISSREEAAKYAKEAASQAASELRGRLSRWGFQAATRAAEAASAVQELREERQRKLKEEAQKQHHSGIGDNDNGEKPSDPEKTEGESPNHNEAKKSSSPTVPPNGTGREAKCSIFIQTTTGFVELPESINESKEASKQESSSSSSSMLGLTASSFSFLSQHASPPLVTNTSVISVRLTADNACPVNKDNGYSFQWYRAARINDTWHTLSGACYAAYQPSASDVGHLLRCVIKHGGSMEECVLQYPVNADPVMFDAGVASLLKDTGKNTATFGSLSSGDFQSEGRQFRLRVVVERSESEDNISGSGLFIEQTVDGSMELMQDETEPITNVHAVADPSKPRSFELVFRSGLPPSASALSSLTEPSNGRLRLDASNRKAREACLVAIGIANFRGNLSSLSTSTALFGNSIDSLDNSTSVIAPVDFDISGTEAIHNLSSASPKNLHAIQLEAQLGEMKALIESKDGIITKLQQRLAIAIDERTRTEKELMSSRISERQTSDALEQCKLKLQDKEEMLDTTTKDYRAKETEKDRALKSLENDNSVLSAVVEARDGKIVGMAAKIKELEESLSQFKNRAEEVRKRTEDEARAKRETAEAEAVIAAMKREEHEFQQELKSAKAIIDDINQKYSSTKSAASKSKEELERLRSECRKLKMERNSLKHKTECMAKEMSRIHKNVVNEEEVEQLRLGIKRLQKENSELQDEITLARSEKRDALDNLQK</sequence>
<reference evidence="4 5" key="1">
    <citation type="journal article" date="2004" name="Science">
        <title>The genome of the diatom Thalassiosira pseudonana: ecology, evolution, and metabolism.</title>
        <authorList>
            <person name="Armbrust E.V."/>
            <person name="Berges J.A."/>
            <person name="Bowler C."/>
            <person name="Green B.R."/>
            <person name="Martinez D."/>
            <person name="Putnam N.H."/>
            <person name="Zhou S."/>
            <person name="Allen A.E."/>
            <person name="Apt K.E."/>
            <person name="Bechner M."/>
            <person name="Brzezinski M.A."/>
            <person name="Chaal B.K."/>
            <person name="Chiovitti A."/>
            <person name="Davis A.K."/>
            <person name="Demarest M.S."/>
            <person name="Detter J.C."/>
            <person name="Glavina T."/>
            <person name="Goodstein D."/>
            <person name="Hadi M.Z."/>
            <person name="Hellsten U."/>
            <person name="Hildebrand M."/>
            <person name="Jenkins B.D."/>
            <person name="Jurka J."/>
            <person name="Kapitonov V.V."/>
            <person name="Kroger N."/>
            <person name="Lau W.W."/>
            <person name="Lane T.W."/>
            <person name="Larimer F.W."/>
            <person name="Lippmeier J.C."/>
            <person name="Lucas S."/>
            <person name="Medina M."/>
            <person name="Montsant A."/>
            <person name="Obornik M."/>
            <person name="Parker M.S."/>
            <person name="Palenik B."/>
            <person name="Pazour G.J."/>
            <person name="Richardson P.M."/>
            <person name="Rynearson T.A."/>
            <person name="Saito M.A."/>
            <person name="Schwartz D.C."/>
            <person name="Thamatrakoln K."/>
            <person name="Valentin K."/>
            <person name="Vardi A."/>
            <person name="Wilkerson F.P."/>
            <person name="Rokhsar D.S."/>
        </authorList>
    </citation>
    <scope>NUCLEOTIDE SEQUENCE [LARGE SCALE GENOMIC DNA]</scope>
    <source>
        <strain evidence="4 5">CCMP1335</strain>
    </source>
</reference>
<dbReference type="Pfam" id="PF16709">
    <property type="entry name" value="SCAB-Ig"/>
    <property type="match status" value="1"/>
</dbReference>
<feature type="compositionally biased region" description="Basic and acidic residues" evidence="2">
    <location>
        <begin position="377"/>
        <end position="399"/>
    </location>
</feature>
<dbReference type="EMBL" id="CM000638">
    <property type="protein sequence ID" value="EED96226.1"/>
    <property type="molecule type" value="Genomic_DNA"/>
</dbReference>
<proteinExistence type="predicted"/>
<dbReference type="InterPro" id="IPR032015">
    <property type="entry name" value="SCAB-Ig"/>
</dbReference>
<dbReference type="HOGENOM" id="CLU_296055_0_0_1"/>
<accession>B8BT15</accession>
<dbReference type="RefSeq" id="XP_002286585.1">
    <property type="nucleotide sequence ID" value="XM_002286549.1"/>
</dbReference>
<feature type="coiled-coil region" evidence="1">
    <location>
        <begin position="856"/>
        <end position="1018"/>
    </location>
</feature>
<feature type="compositionally biased region" description="Basic residues" evidence="2">
    <location>
        <begin position="115"/>
        <end position="128"/>
    </location>
</feature>
<protein>
    <recommendedName>
        <fullName evidence="3">Stomatal closure-related actin-binding protein Ig domain-containing protein</fullName>
    </recommendedName>
</protein>
<organism evidence="4 5">
    <name type="scientific">Thalassiosira pseudonana</name>
    <name type="common">Marine diatom</name>
    <name type="synonym">Cyclotella nana</name>
    <dbReference type="NCBI Taxonomy" id="35128"/>
    <lineage>
        <taxon>Eukaryota</taxon>
        <taxon>Sar</taxon>
        <taxon>Stramenopiles</taxon>
        <taxon>Ochrophyta</taxon>
        <taxon>Bacillariophyta</taxon>
        <taxon>Coscinodiscophyceae</taxon>
        <taxon>Thalassiosirophycidae</taxon>
        <taxon>Thalassiosirales</taxon>
        <taxon>Thalassiosiraceae</taxon>
        <taxon>Thalassiosira</taxon>
    </lineage>
</organism>
<feature type="region of interest" description="Disordered" evidence="2">
    <location>
        <begin position="90"/>
        <end position="194"/>
    </location>
</feature>
<evidence type="ECO:0000259" key="3">
    <source>
        <dbReference type="Pfam" id="PF16709"/>
    </source>
</evidence>
<dbReference type="Gene3D" id="2.60.40.2700">
    <property type="match status" value="1"/>
</dbReference>
<dbReference type="InParanoid" id="B8BT15"/>
<dbReference type="AlphaFoldDB" id="B8BT15"/>
<feature type="region of interest" description="Disordered" evidence="2">
    <location>
        <begin position="347"/>
        <end position="412"/>
    </location>
</feature>
<feature type="coiled-coil region" evidence="1">
    <location>
        <begin position="768"/>
        <end position="830"/>
    </location>
</feature>